<feature type="chain" id="PRO_5021893442" description="Lytic transglycosylase domain-containing protein" evidence="2">
    <location>
        <begin position="26"/>
        <end position="87"/>
    </location>
</feature>
<reference evidence="3 4" key="1">
    <citation type="journal article" date="2019" name="Appl. Microbiol. Biotechnol.">
        <title>Differential efficiency of wild type rhizogenic strains for rol gene transformation of plants.</title>
        <authorList>
            <person name="Desmet S."/>
            <person name="De Keyser E."/>
            <person name="Van Vaerenbergh J."/>
            <person name="Baeyen S."/>
            <person name="Van Huylenbroeck J."/>
            <person name="Geelen D."/>
            <person name="Dhooghe E."/>
        </authorList>
    </citation>
    <scope>NUCLEOTIDE SEQUENCE [LARGE SCALE GENOMIC DNA]</scope>
    <source>
        <strain evidence="3 4">MAFF210266</strain>
    </source>
</reference>
<dbReference type="Proteomes" id="UP000317023">
    <property type="component" value="Unassembled WGS sequence"/>
</dbReference>
<dbReference type="AlphaFoldDB" id="A0A546XRU9"/>
<proteinExistence type="predicted"/>
<evidence type="ECO:0008006" key="5">
    <source>
        <dbReference type="Google" id="ProtNLM"/>
    </source>
</evidence>
<dbReference type="RefSeq" id="WP_142859106.1">
    <property type="nucleotide sequence ID" value="NZ_SGOE01000008.1"/>
</dbReference>
<evidence type="ECO:0000313" key="4">
    <source>
        <dbReference type="Proteomes" id="UP000317023"/>
    </source>
</evidence>
<organism evidence="3 4">
    <name type="scientific">Agrobacterium tumefaciens</name>
    <dbReference type="NCBI Taxonomy" id="358"/>
    <lineage>
        <taxon>Bacteria</taxon>
        <taxon>Pseudomonadati</taxon>
        <taxon>Pseudomonadota</taxon>
        <taxon>Alphaproteobacteria</taxon>
        <taxon>Hyphomicrobiales</taxon>
        <taxon>Rhizobiaceae</taxon>
        <taxon>Rhizobium/Agrobacterium group</taxon>
        <taxon>Agrobacterium</taxon>
        <taxon>Agrobacterium tumefaciens complex</taxon>
    </lineage>
</organism>
<feature type="region of interest" description="Disordered" evidence="1">
    <location>
        <begin position="31"/>
        <end position="53"/>
    </location>
</feature>
<gene>
    <name evidence="3" type="ORF">EXN61_21595</name>
</gene>
<keyword evidence="2" id="KW-0732">Signal</keyword>
<accession>A0A546XRU9</accession>
<dbReference type="EMBL" id="SGOE01000008">
    <property type="protein sequence ID" value="TRB03463.1"/>
    <property type="molecule type" value="Genomic_DNA"/>
</dbReference>
<sequence>MRKTIAVAAAAAALSTFASFGLSRAAPQPVRRGDLDISSPYIPPATPKPTKAEKVAASIRMVKAEAKRARKAAYLMARVANGSIATP</sequence>
<evidence type="ECO:0000256" key="1">
    <source>
        <dbReference type="SAM" id="MobiDB-lite"/>
    </source>
</evidence>
<feature type="signal peptide" evidence="2">
    <location>
        <begin position="1"/>
        <end position="25"/>
    </location>
</feature>
<comment type="caution">
    <text evidence="3">The sequence shown here is derived from an EMBL/GenBank/DDBJ whole genome shotgun (WGS) entry which is preliminary data.</text>
</comment>
<evidence type="ECO:0000313" key="3">
    <source>
        <dbReference type="EMBL" id="TRB03463.1"/>
    </source>
</evidence>
<protein>
    <recommendedName>
        <fullName evidence="5">Lytic transglycosylase domain-containing protein</fullName>
    </recommendedName>
</protein>
<name>A0A546XRU9_AGRTU</name>
<evidence type="ECO:0000256" key="2">
    <source>
        <dbReference type="SAM" id="SignalP"/>
    </source>
</evidence>